<comment type="caution">
    <text evidence="2">The sequence shown here is derived from an EMBL/GenBank/DDBJ whole genome shotgun (WGS) entry which is preliminary data.</text>
</comment>
<reference evidence="2 3" key="1">
    <citation type="submission" date="2018-09" db="EMBL/GenBank/DDBJ databases">
        <title>Identification of marine bacteria producing industrial enzymes.</title>
        <authorList>
            <person name="Cheng T.H."/>
            <person name="Saidin J."/>
            <person name="Muhd D.D."/>
            <person name="Isa M.N.M."/>
            <person name="Bakar M.F.A."/>
            <person name="Ismail N."/>
        </authorList>
    </citation>
    <scope>NUCLEOTIDE SEQUENCE [LARGE SCALE GENOMIC DNA]</scope>
    <source>
        <strain evidence="2 3">MNAD 1.6</strain>
    </source>
</reference>
<name>A0A3A3ELZ8_9GAMM</name>
<evidence type="ECO:0000256" key="1">
    <source>
        <dbReference type="SAM" id="SignalP"/>
    </source>
</evidence>
<organism evidence="2 3">
    <name type="scientific">Pseudoalteromonas gelatinilytica</name>
    <dbReference type="NCBI Taxonomy" id="1703256"/>
    <lineage>
        <taxon>Bacteria</taxon>
        <taxon>Pseudomonadati</taxon>
        <taxon>Pseudomonadota</taxon>
        <taxon>Gammaproteobacteria</taxon>
        <taxon>Alteromonadales</taxon>
        <taxon>Pseudoalteromonadaceae</taxon>
        <taxon>Pseudoalteromonas</taxon>
    </lineage>
</organism>
<evidence type="ECO:0000313" key="3">
    <source>
        <dbReference type="Proteomes" id="UP000265938"/>
    </source>
</evidence>
<accession>A0A3A3ELZ8</accession>
<dbReference type="SUPFAM" id="SSF53850">
    <property type="entry name" value="Periplasmic binding protein-like II"/>
    <property type="match status" value="1"/>
</dbReference>
<feature type="signal peptide" evidence="1">
    <location>
        <begin position="1"/>
        <end position="17"/>
    </location>
</feature>
<dbReference type="Proteomes" id="UP000265938">
    <property type="component" value="Unassembled WGS sequence"/>
</dbReference>
<gene>
    <name evidence="2" type="ORF">D4741_01105</name>
</gene>
<evidence type="ECO:0000313" key="2">
    <source>
        <dbReference type="EMBL" id="RJF36706.1"/>
    </source>
</evidence>
<dbReference type="AlphaFoldDB" id="A0A3A3ELZ8"/>
<dbReference type="Gene3D" id="3.40.190.10">
    <property type="entry name" value="Periplasmic binding protein-like II"/>
    <property type="match status" value="2"/>
</dbReference>
<protein>
    <submittedName>
        <fullName evidence="2">Amino acid ABC transporter substrate-binding protein</fullName>
    </submittedName>
</protein>
<feature type="chain" id="PRO_5017374607" evidence="1">
    <location>
        <begin position="18"/>
        <end position="302"/>
    </location>
</feature>
<proteinExistence type="predicted"/>
<keyword evidence="1" id="KW-0732">Signal</keyword>
<dbReference type="RefSeq" id="WP_119851723.1">
    <property type="nucleotide sequence ID" value="NZ_QYSE01000001.1"/>
</dbReference>
<sequence>MKLLTVLFLFASYQALAGLTPVSFEKNGEIITEEAVRFNGGYGYNLDANHVLKLVTLDWPPYIDENLCNKGWLYQFAVSSLLEKGYGVQISFYPWARAVREAELGRADILFPEYFIEDDVISDNFLDKTRNDLLALSHAIPGGDLSFVALKGNQIPFNGDLKSVKDLPIGVVRSYKNTKELDAMIDNKEIDTIVANNEYQLIHLLLSNRVSLIVADLEVLKASVYKSELSISGKRQILESLVALEPKLEYKPLYFSVSKSTPQWQKVLQDLNDEIELMQQSGKFDEFIEGMKQQCYGLEKAA</sequence>
<dbReference type="EMBL" id="QYSE01000001">
    <property type="protein sequence ID" value="RJF36706.1"/>
    <property type="molecule type" value="Genomic_DNA"/>
</dbReference>